<sequence length="53" mass="6210">MMKKFDGMNLSEFCTTEQIECICDALNQAQIDRKDGRKLYKLFAEDRNILALH</sequence>
<name>A0AC34RDB2_9BILA</name>
<accession>A0AC34RDB2</accession>
<dbReference type="Proteomes" id="UP000887576">
    <property type="component" value="Unplaced"/>
</dbReference>
<proteinExistence type="predicted"/>
<reference evidence="2" key="1">
    <citation type="submission" date="2022-11" db="UniProtKB">
        <authorList>
            <consortium name="WormBaseParasite"/>
        </authorList>
    </citation>
    <scope>IDENTIFICATION</scope>
</reference>
<organism evidence="1 2">
    <name type="scientific">Panagrolaimus sp. JU765</name>
    <dbReference type="NCBI Taxonomy" id="591449"/>
    <lineage>
        <taxon>Eukaryota</taxon>
        <taxon>Metazoa</taxon>
        <taxon>Ecdysozoa</taxon>
        <taxon>Nematoda</taxon>
        <taxon>Chromadorea</taxon>
        <taxon>Rhabditida</taxon>
        <taxon>Tylenchina</taxon>
        <taxon>Panagrolaimomorpha</taxon>
        <taxon>Panagrolaimoidea</taxon>
        <taxon>Panagrolaimidae</taxon>
        <taxon>Panagrolaimus</taxon>
    </lineage>
</organism>
<protein>
    <submittedName>
        <fullName evidence="2">Uncharacterized protein</fullName>
    </submittedName>
</protein>
<evidence type="ECO:0000313" key="1">
    <source>
        <dbReference type="Proteomes" id="UP000887576"/>
    </source>
</evidence>
<evidence type="ECO:0000313" key="2">
    <source>
        <dbReference type="WBParaSite" id="JU765_v2.g5921.t1"/>
    </source>
</evidence>
<dbReference type="WBParaSite" id="JU765_v2.g5921.t1">
    <property type="protein sequence ID" value="JU765_v2.g5921.t1"/>
    <property type="gene ID" value="JU765_v2.g5921"/>
</dbReference>